<evidence type="ECO:0000313" key="2">
    <source>
        <dbReference type="Proteomes" id="UP000199544"/>
    </source>
</evidence>
<dbReference type="OrthoDB" id="961985at2"/>
<protein>
    <recommendedName>
        <fullName evidence="3">DOD-type homing endonuclease domain-containing protein</fullName>
    </recommendedName>
</protein>
<dbReference type="STRING" id="459525.SAMN04488137_4695"/>
<proteinExistence type="predicted"/>
<dbReference type="RefSeq" id="WP_090238982.1">
    <property type="nucleotide sequence ID" value="NZ_FNHW01000006.1"/>
</dbReference>
<dbReference type="AlphaFoldDB" id="A0A1H0BYA6"/>
<evidence type="ECO:0000313" key="1">
    <source>
        <dbReference type="EMBL" id="SDN50671.1"/>
    </source>
</evidence>
<dbReference type="Gene3D" id="3.10.28.10">
    <property type="entry name" value="Homing endonucleases"/>
    <property type="match status" value="1"/>
</dbReference>
<sequence>MGKSNFSTVDAILFNKLHQEDNISLRQIAKQFDTCHRVIKRHLIKHGYSYVKRRYSLNEDYFNELDDPQKLYFLGWIYSDGNVFDYPDKKYKGFSIKIQKKDSYILEYFKELLQAEHPIKLEKQTSGYCIGNEYAKLQIGSSRIYNDLLKYGLMPRKTFLLKYPHQIVTDHRPFILGIFDGNGGISFNPVSKMANFAICGTKDVLIGIRDVFQKEIGLVPNKLSKNKSIYRLSYGGVKPVVRIAEWLYSWNPPVNLKRKKEKFDMLLDVPKYGKNMLIFKCPECGHIGEFEKRMFYQLKKYKFKSKFCSLSCSGKFNRKFQLNGCKLTLEMEQMLKENIRGEKKKYLKTKMNIEGLRTFTPE</sequence>
<organism evidence="1 2">
    <name type="scientific">Fictibacillus solisalsi</name>
    <dbReference type="NCBI Taxonomy" id="459525"/>
    <lineage>
        <taxon>Bacteria</taxon>
        <taxon>Bacillati</taxon>
        <taxon>Bacillota</taxon>
        <taxon>Bacilli</taxon>
        <taxon>Bacillales</taxon>
        <taxon>Fictibacillaceae</taxon>
        <taxon>Fictibacillus</taxon>
    </lineage>
</organism>
<name>A0A1H0BYA6_9BACL</name>
<reference evidence="2" key="1">
    <citation type="submission" date="2016-10" db="EMBL/GenBank/DDBJ databases">
        <authorList>
            <person name="Varghese N."/>
            <person name="Submissions S."/>
        </authorList>
    </citation>
    <scope>NUCLEOTIDE SEQUENCE [LARGE SCALE GENOMIC DNA]</scope>
    <source>
        <strain evidence="2">CGMCC 1.6854</strain>
    </source>
</reference>
<dbReference type="Proteomes" id="UP000199544">
    <property type="component" value="Unassembled WGS sequence"/>
</dbReference>
<accession>A0A1H0BYA6</accession>
<gene>
    <name evidence="1" type="ORF">SAMN04488137_4695</name>
</gene>
<dbReference type="InterPro" id="IPR027434">
    <property type="entry name" value="Homing_endonucl"/>
</dbReference>
<evidence type="ECO:0008006" key="3">
    <source>
        <dbReference type="Google" id="ProtNLM"/>
    </source>
</evidence>
<keyword evidence="2" id="KW-1185">Reference proteome</keyword>
<dbReference type="EMBL" id="FNHW01000006">
    <property type="protein sequence ID" value="SDN50671.1"/>
    <property type="molecule type" value="Genomic_DNA"/>
</dbReference>